<evidence type="ECO:0000313" key="7">
    <source>
        <dbReference type="EMBL" id="AUW94048.1"/>
    </source>
</evidence>
<dbReference type="Gene3D" id="3.40.50.720">
    <property type="entry name" value="NAD(P)-binding Rossmann-like Domain"/>
    <property type="match status" value="1"/>
</dbReference>
<evidence type="ECO:0000256" key="3">
    <source>
        <dbReference type="ARBA" id="ARBA00023002"/>
    </source>
</evidence>
<dbReference type="InterPro" id="IPR028161">
    <property type="entry name" value="Met8-like"/>
</dbReference>
<evidence type="ECO:0000256" key="6">
    <source>
        <dbReference type="ARBA" id="ARBA00047561"/>
    </source>
</evidence>
<protein>
    <recommendedName>
        <fullName evidence="2">precorrin-2 dehydrogenase</fullName>
        <ecNumber evidence="2">1.3.1.76</ecNumber>
    </recommendedName>
</protein>
<dbReference type="EMBL" id="CP019454">
    <property type="protein sequence ID" value="AUW94048.1"/>
    <property type="molecule type" value="Genomic_DNA"/>
</dbReference>
<dbReference type="EC" id="1.3.1.76" evidence="2"/>
<keyword evidence="4" id="KW-0520">NAD</keyword>
<sequence length="230" mass="25335">MGYLPVMMNLQRLPVLIVGGGAVAARKAKKFIAQGARLTIISPTLHPTLYPTLTDASLPGSLHWIPRSYHAGDLQDMRLVITATNCAEVNHAVMSDAQALNILVSDASHEDESDFMMMADHWHSNHLVTAVSTTGIWPAAAREVLRHHSRYLSPWWNDVIAVMDSLLAELEAVPDPARRASLRRALRSSSPSKWLDQIDKQGPEGLRPSMHQWLSRLAGVEGGQGVWGEE</sequence>
<dbReference type="Pfam" id="PF13241">
    <property type="entry name" value="NAD_binding_7"/>
    <property type="match status" value="1"/>
</dbReference>
<keyword evidence="5" id="KW-0627">Porphyrin biosynthesis</keyword>
<dbReference type="InterPro" id="IPR036291">
    <property type="entry name" value="NAD(P)-bd_dom_sf"/>
</dbReference>
<dbReference type="InterPro" id="IPR006367">
    <property type="entry name" value="Sirohaem_synthase_N"/>
</dbReference>
<proteinExistence type="predicted"/>
<dbReference type="NCBIfam" id="TIGR01470">
    <property type="entry name" value="cysG_Nterm"/>
    <property type="match status" value="1"/>
</dbReference>
<keyword evidence="3" id="KW-0560">Oxidoreductase</keyword>
<evidence type="ECO:0000313" key="8">
    <source>
        <dbReference type="Proteomes" id="UP000325292"/>
    </source>
</evidence>
<reference evidence="7 8" key="1">
    <citation type="journal article" date="2019" name="Sci. Rep.">
        <title>Sulfobacillus thermotolerans: new insights into resistance and metabolic capacities of acidophilic chemolithotrophs.</title>
        <authorList>
            <person name="Panyushkina A.E."/>
            <person name="Babenko V.V."/>
            <person name="Nikitina A.S."/>
            <person name="Selezneva O.V."/>
            <person name="Tsaplina I.A."/>
            <person name="Letarova M.A."/>
            <person name="Kostryukova E.S."/>
            <person name="Letarov A.V."/>
        </authorList>
    </citation>
    <scope>NUCLEOTIDE SEQUENCE [LARGE SCALE GENOMIC DNA]</scope>
    <source>
        <strain evidence="7 8">Kr1</strain>
    </source>
</reference>
<name>A0ABN5H049_9FIRM</name>
<gene>
    <name evidence="7" type="ORF">BXT84_08865</name>
</gene>
<organism evidence="7 8">
    <name type="scientific">Sulfobacillus thermotolerans</name>
    <dbReference type="NCBI Taxonomy" id="338644"/>
    <lineage>
        <taxon>Bacteria</taxon>
        <taxon>Bacillati</taxon>
        <taxon>Bacillota</taxon>
        <taxon>Clostridia</taxon>
        <taxon>Eubacteriales</taxon>
        <taxon>Clostridiales Family XVII. Incertae Sedis</taxon>
        <taxon>Sulfobacillus</taxon>
    </lineage>
</organism>
<dbReference type="PANTHER" id="PTHR35330:SF1">
    <property type="entry name" value="SIROHEME BIOSYNTHESIS PROTEIN MET8"/>
    <property type="match status" value="1"/>
</dbReference>
<comment type="catalytic activity">
    <reaction evidence="6">
        <text>precorrin-2 + NAD(+) = sirohydrochlorin + NADH + 2 H(+)</text>
        <dbReference type="Rhea" id="RHEA:15613"/>
        <dbReference type="ChEBI" id="CHEBI:15378"/>
        <dbReference type="ChEBI" id="CHEBI:57540"/>
        <dbReference type="ChEBI" id="CHEBI:57945"/>
        <dbReference type="ChEBI" id="CHEBI:58351"/>
        <dbReference type="ChEBI" id="CHEBI:58827"/>
        <dbReference type="EC" id="1.3.1.76"/>
    </reaction>
</comment>
<evidence type="ECO:0000256" key="4">
    <source>
        <dbReference type="ARBA" id="ARBA00023027"/>
    </source>
</evidence>
<evidence type="ECO:0000256" key="1">
    <source>
        <dbReference type="ARBA" id="ARBA00005010"/>
    </source>
</evidence>
<accession>A0ABN5H049</accession>
<keyword evidence="8" id="KW-1185">Reference proteome</keyword>
<dbReference type="Proteomes" id="UP000325292">
    <property type="component" value="Chromosome"/>
</dbReference>
<evidence type="ECO:0000256" key="2">
    <source>
        <dbReference type="ARBA" id="ARBA00012400"/>
    </source>
</evidence>
<dbReference type="SUPFAM" id="SSF51735">
    <property type="entry name" value="NAD(P)-binding Rossmann-fold domains"/>
    <property type="match status" value="1"/>
</dbReference>
<evidence type="ECO:0000256" key="5">
    <source>
        <dbReference type="ARBA" id="ARBA00023244"/>
    </source>
</evidence>
<dbReference type="PANTHER" id="PTHR35330">
    <property type="entry name" value="SIROHEME BIOSYNTHESIS PROTEIN MET8"/>
    <property type="match status" value="1"/>
</dbReference>
<comment type="pathway">
    <text evidence="1">Porphyrin-containing compound metabolism; siroheme biosynthesis; sirohydrochlorin from precorrin-2: step 1/1.</text>
</comment>